<dbReference type="AlphaFoldDB" id="A0A4R7Z7G1"/>
<proteinExistence type="inferred from homology"/>
<keyword evidence="8" id="KW-0408">Iron</keyword>
<comment type="catalytic activity">
    <reaction evidence="1">
        <text>D-mannonate = 2-dehydro-3-deoxy-D-gluconate + H2O</text>
        <dbReference type="Rhea" id="RHEA:20097"/>
        <dbReference type="ChEBI" id="CHEBI:15377"/>
        <dbReference type="ChEBI" id="CHEBI:17767"/>
        <dbReference type="ChEBI" id="CHEBI:57990"/>
        <dbReference type="EC" id="4.2.1.8"/>
    </reaction>
</comment>
<evidence type="ECO:0000256" key="10">
    <source>
        <dbReference type="ARBA" id="ARBA00023239"/>
    </source>
</evidence>
<dbReference type="Pfam" id="PF03786">
    <property type="entry name" value="UxuA"/>
    <property type="match status" value="2"/>
</dbReference>
<evidence type="ECO:0000313" key="12">
    <source>
        <dbReference type="Proteomes" id="UP000294697"/>
    </source>
</evidence>
<evidence type="ECO:0000256" key="1">
    <source>
        <dbReference type="ARBA" id="ARBA00001794"/>
    </source>
</evidence>
<keyword evidence="9" id="KW-0464">Manganese</keyword>
<accession>A0A4R7Z7G1</accession>
<keyword evidence="10" id="KW-0456">Lyase</keyword>
<evidence type="ECO:0000256" key="4">
    <source>
        <dbReference type="ARBA" id="ARBA00002713"/>
    </source>
</evidence>
<dbReference type="PANTHER" id="PTHR30387">
    <property type="entry name" value="MANNONATE DEHYDRATASE"/>
    <property type="match status" value="1"/>
</dbReference>
<name>A0A4R7Z7G1_9FIRM</name>
<dbReference type="GO" id="GO:0008198">
    <property type="term" value="F:ferrous iron binding"/>
    <property type="evidence" value="ECO:0007669"/>
    <property type="project" value="TreeGrafter"/>
</dbReference>
<dbReference type="EMBL" id="SODA01000005">
    <property type="protein sequence ID" value="TDW06437.1"/>
    <property type="molecule type" value="Genomic_DNA"/>
</dbReference>
<comment type="cofactor">
    <cofactor evidence="2">
        <name>Mn(2+)</name>
        <dbReference type="ChEBI" id="CHEBI:29035"/>
    </cofactor>
</comment>
<dbReference type="OrthoDB" id="9780250at2"/>
<gene>
    <name evidence="11" type="ORF">C8C77_10573</name>
</gene>
<dbReference type="GO" id="GO:0042840">
    <property type="term" value="P:D-glucuronate catabolic process"/>
    <property type="evidence" value="ECO:0007669"/>
    <property type="project" value="TreeGrafter"/>
</dbReference>
<evidence type="ECO:0000256" key="6">
    <source>
        <dbReference type="ARBA" id="ARBA00007389"/>
    </source>
</evidence>
<evidence type="ECO:0000256" key="3">
    <source>
        <dbReference type="ARBA" id="ARBA00001954"/>
    </source>
</evidence>
<evidence type="ECO:0000256" key="9">
    <source>
        <dbReference type="ARBA" id="ARBA00023211"/>
    </source>
</evidence>
<comment type="similarity">
    <text evidence="6">Belongs to the mannonate dehydratase family.</text>
</comment>
<dbReference type="GO" id="GO:0030145">
    <property type="term" value="F:manganese ion binding"/>
    <property type="evidence" value="ECO:0007669"/>
    <property type="project" value="TreeGrafter"/>
</dbReference>
<evidence type="ECO:0000256" key="7">
    <source>
        <dbReference type="ARBA" id="ARBA00012927"/>
    </source>
</evidence>
<dbReference type="SUPFAM" id="SSF51658">
    <property type="entry name" value="Xylose isomerase-like"/>
    <property type="match status" value="1"/>
</dbReference>
<comment type="pathway">
    <text evidence="5">Carbohydrate metabolism; pentose and glucuronate interconversion.</text>
</comment>
<dbReference type="Proteomes" id="UP000294697">
    <property type="component" value="Unassembled WGS sequence"/>
</dbReference>
<dbReference type="RefSeq" id="WP_111570681.1">
    <property type="nucleotide sequence ID" value="NZ_QLME01000001.1"/>
</dbReference>
<organism evidence="11 12">
    <name type="scientific">Halanaerobium saccharolyticum</name>
    <dbReference type="NCBI Taxonomy" id="43595"/>
    <lineage>
        <taxon>Bacteria</taxon>
        <taxon>Bacillati</taxon>
        <taxon>Bacillota</taxon>
        <taxon>Clostridia</taxon>
        <taxon>Halanaerobiales</taxon>
        <taxon>Halanaerobiaceae</taxon>
        <taxon>Halanaerobium</taxon>
    </lineage>
</organism>
<evidence type="ECO:0000256" key="8">
    <source>
        <dbReference type="ARBA" id="ARBA00023004"/>
    </source>
</evidence>
<comment type="function">
    <text evidence="4">Catalyzes the dehydration of D-mannonate.</text>
</comment>
<evidence type="ECO:0000256" key="5">
    <source>
        <dbReference type="ARBA" id="ARBA00004892"/>
    </source>
</evidence>
<evidence type="ECO:0000256" key="2">
    <source>
        <dbReference type="ARBA" id="ARBA00001936"/>
    </source>
</evidence>
<dbReference type="EC" id="4.2.1.8" evidence="7"/>
<comment type="cofactor">
    <cofactor evidence="3">
        <name>Fe(2+)</name>
        <dbReference type="ChEBI" id="CHEBI:29033"/>
    </cofactor>
</comment>
<dbReference type="UniPathway" id="UPA00246"/>
<dbReference type="PANTHER" id="PTHR30387:SF2">
    <property type="entry name" value="MANNONATE DEHYDRATASE"/>
    <property type="match status" value="1"/>
</dbReference>
<dbReference type="Gene3D" id="3.20.20.150">
    <property type="entry name" value="Divalent-metal-dependent TIM barrel enzymes"/>
    <property type="match status" value="1"/>
</dbReference>
<sequence length="325" mass="36626">MTIEIAVGQLEKVEKEAVKFAKQLGVNNIHFNTPQIPGDEYWSYQDLIKFKEKCKKHELKLKAIENVPLRFYHKIMLDLPGKEQQIKNLKKTITNLGRAGIPILGYHFEPTFVWRTSYQKTRGGAKVTAFNKKEAVKGENIITGGIMDAEEISEEKMWENYSYLIDNIIGTAENAGVTLALHPSDPPIEKLGGIPRLFRSVESFKRAEEIADSDAWGIDLCLGTFSEMTGGAKNIFEAINYFIPRDKVIYIHFRDVEGTVPDFKEAFIGAGNYNPAEVIALLKKLNFDGFIISDHVPIMDNDSGLSYCARAHAIGYMQGLLKFVE</sequence>
<dbReference type="InterPro" id="IPR036237">
    <property type="entry name" value="Xyl_isomerase-like_sf"/>
</dbReference>
<dbReference type="GO" id="GO:0008927">
    <property type="term" value="F:mannonate dehydratase activity"/>
    <property type="evidence" value="ECO:0007669"/>
    <property type="project" value="UniProtKB-EC"/>
</dbReference>
<reference evidence="11 12" key="1">
    <citation type="submission" date="2019-03" db="EMBL/GenBank/DDBJ databases">
        <title>Subsurface microbial communities from deep shales in Ohio and West Virginia, USA.</title>
        <authorList>
            <person name="Wrighton K."/>
        </authorList>
    </citation>
    <scope>NUCLEOTIDE SEQUENCE [LARGE SCALE GENOMIC DNA]</scope>
    <source>
        <strain evidence="11 12">MSL9.2</strain>
    </source>
</reference>
<dbReference type="InterPro" id="IPR004628">
    <property type="entry name" value="Man_deHydtase"/>
</dbReference>
<evidence type="ECO:0000313" key="11">
    <source>
        <dbReference type="EMBL" id="TDW06437.1"/>
    </source>
</evidence>
<comment type="caution">
    <text evidence="11">The sequence shown here is derived from an EMBL/GenBank/DDBJ whole genome shotgun (WGS) entry which is preliminary data.</text>
</comment>
<protein>
    <recommendedName>
        <fullName evidence="7">mannonate dehydratase</fullName>
        <ecNumber evidence="7">4.2.1.8</ecNumber>
    </recommendedName>
</protein>